<dbReference type="GO" id="GO:0006412">
    <property type="term" value="P:translation"/>
    <property type="evidence" value="ECO:0007669"/>
    <property type="project" value="UniProtKB-KW"/>
</dbReference>
<feature type="compositionally biased region" description="Basic residues" evidence="4">
    <location>
        <begin position="64"/>
        <end position="74"/>
    </location>
</feature>
<gene>
    <name evidence="6" type="ORF">GGH94_001023</name>
</gene>
<evidence type="ECO:0000256" key="2">
    <source>
        <dbReference type="ARBA" id="ARBA00022917"/>
    </source>
</evidence>
<proteinExistence type="inferred from homology"/>
<evidence type="ECO:0000259" key="5">
    <source>
        <dbReference type="Pfam" id="PF01765"/>
    </source>
</evidence>
<keyword evidence="2" id="KW-0648">Protein biosynthesis</keyword>
<dbReference type="PANTHER" id="PTHR20982:SF3">
    <property type="entry name" value="MITOCHONDRIAL RIBOSOME RECYCLING FACTOR PSEUDO 1"/>
    <property type="match status" value="1"/>
</dbReference>
<evidence type="ECO:0000313" key="7">
    <source>
        <dbReference type="Proteomes" id="UP001140074"/>
    </source>
</evidence>
<evidence type="ECO:0000256" key="1">
    <source>
        <dbReference type="ARBA" id="ARBA00005912"/>
    </source>
</evidence>
<feature type="region of interest" description="Disordered" evidence="4">
    <location>
        <begin position="58"/>
        <end position="86"/>
    </location>
</feature>
<dbReference type="Gene3D" id="3.30.1360.40">
    <property type="match status" value="1"/>
</dbReference>
<comment type="caution">
    <text evidence="6">The sequence shown here is derived from an EMBL/GenBank/DDBJ whole genome shotgun (WGS) entry which is preliminary data.</text>
</comment>
<dbReference type="SUPFAM" id="SSF55194">
    <property type="entry name" value="Ribosome recycling factor, RRF"/>
    <property type="match status" value="1"/>
</dbReference>
<accession>A0A9W8M7B0</accession>
<dbReference type="GO" id="GO:0005739">
    <property type="term" value="C:mitochondrion"/>
    <property type="evidence" value="ECO:0007669"/>
    <property type="project" value="TreeGrafter"/>
</dbReference>
<dbReference type="InterPro" id="IPR002661">
    <property type="entry name" value="Ribosome_recyc_fac"/>
</dbReference>
<dbReference type="AlphaFoldDB" id="A0A9W8M7B0"/>
<reference evidence="6" key="1">
    <citation type="submission" date="2022-07" db="EMBL/GenBank/DDBJ databases">
        <title>Phylogenomic reconstructions and comparative analyses of Kickxellomycotina fungi.</title>
        <authorList>
            <person name="Reynolds N.K."/>
            <person name="Stajich J.E."/>
            <person name="Barry K."/>
            <person name="Grigoriev I.V."/>
            <person name="Crous P."/>
            <person name="Smith M.E."/>
        </authorList>
    </citation>
    <scope>NUCLEOTIDE SEQUENCE</scope>
    <source>
        <strain evidence="6">RSA 476</strain>
    </source>
</reference>
<protein>
    <recommendedName>
        <fullName evidence="5">Ribosome recycling factor domain-containing protein</fullName>
    </recommendedName>
</protein>
<dbReference type="GO" id="GO:0043023">
    <property type="term" value="F:ribosomal large subunit binding"/>
    <property type="evidence" value="ECO:0007669"/>
    <property type="project" value="TreeGrafter"/>
</dbReference>
<dbReference type="InterPro" id="IPR036191">
    <property type="entry name" value="RRF_sf"/>
</dbReference>
<feature type="domain" description="Ribosome recycling factor" evidence="5">
    <location>
        <begin position="107"/>
        <end position="267"/>
    </location>
</feature>
<keyword evidence="7" id="KW-1185">Reference proteome</keyword>
<dbReference type="InterPro" id="IPR023584">
    <property type="entry name" value="Ribosome_recyc_fac_dom"/>
</dbReference>
<organism evidence="6 7">
    <name type="scientific">Coemansia aciculifera</name>
    <dbReference type="NCBI Taxonomy" id="417176"/>
    <lineage>
        <taxon>Eukaryota</taxon>
        <taxon>Fungi</taxon>
        <taxon>Fungi incertae sedis</taxon>
        <taxon>Zoopagomycota</taxon>
        <taxon>Kickxellomycotina</taxon>
        <taxon>Kickxellomycetes</taxon>
        <taxon>Kickxellales</taxon>
        <taxon>Kickxellaceae</taxon>
        <taxon>Coemansia</taxon>
    </lineage>
</organism>
<comment type="function">
    <text evidence="3">Necessary for protein synthesis in mitochondria. Functions as a ribosome recycling factor in mitochondria.</text>
</comment>
<comment type="similarity">
    <text evidence="1">Belongs to the RRF family.</text>
</comment>
<dbReference type="PANTHER" id="PTHR20982">
    <property type="entry name" value="RIBOSOME RECYCLING FACTOR"/>
    <property type="match status" value="1"/>
</dbReference>
<name>A0A9W8M7B0_9FUNG</name>
<dbReference type="Pfam" id="PF01765">
    <property type="entry name" value="RRF"/>
    <property type="match status" value="1"/>
</dbReference>
<evidence type="ECO:0000256" key="4">
    <source>
        <dbReference type="SAM" id="MobiDB-lite"/>
    </source>
</evidence>
<dbReference type="EMBL" id="JANBUY010000024">
    <property type="protein sequence ID" value="KAJ2867145.1"/>
    <property type="molecule type" value="Genomic_DNA"/>
</dbReference>
<evidence type="ECO:0000256" key="3">
    <source>
        <dbReference type="ARBA" id="ARBA00024909"/>
    </source>
</evidence>
<evidence type="ECO:0000313" key="6">
    <source>
        <dbReference type="EMBL" id="KAJ2867145.1"/>
    </source>
</evidence>
<sequence length="270" mass="29410">MSMRALFAITARQLRLPSSSFRIAAPAAAVASGSLCSRQPLLASTASFNLSTQQQCREYGSSKKGAKKGKGGSKKGKEDDEDSGPVEMTLDLDKMAEQMEHSVGRFAEELQAVRAGRASPAILNGVRVVLKGGSASLPDLAMIAVKDAQNLIVIPNSPDTQRPIETSIRSAGLGLNPRIEKDAIIVPVPKSTKESREKLLKSLGAMAENARVHVRKNRQDAMKRLKADSKDNMTPDEVKAWERDIQTATDKYTGRIEEQLKAKQREIERT</sequence>
<dbReference type="Gene3D" id="1.10.132.20">
    <property type="entry name" value="Ribosome-recycling factor"/>
    <property type="match status" value="1"/>
</dbReference>
<dbReference type="Proteomes" id="UP001140074">
    <property type="component" value="Unassembled WGS sequence"/>
</dbReference>